<accession>A0A2A2HWW4</accession>
<dbReference type="RefSeq" id="WP_212556026.1">
    <property type="nucleotide sequence ID" value="NZ_LMVP01000057.1"/>
</dbReference>
<dbReference type="OrthoDB" id="371704at2157"/>
<keyword evidence="2" id="KW-1185">Reference proteome</keyword>
<protein>
    <submittedName>
        <fullName evidence="1">Uncharacterized protein</fullName>
    </submittedName>
</protein>
<reference evidence="1 2" key="1">
    <citation type="journal article" date="2017" name="BMC Genomics">
        <title>Genomic analysis of methanogenic archaea reveals a shift towards energy conservation.</title>
        <authorList>
            <person name="Gilmore S.P."/>
            <person name="Henske J.K."/>
            <person name="Sexton J.A."/>
            <person name="Solomon K.V."/>
            <person name="Seppala S."/>
            <person name="Yoo J.I."/>
            <person name="Huyett L.M."/>
            <person name="Pressman A."/>
            <person name="Cogan J.Z."/>
            <person name="Kivenson V."/>
            <person name="Peng X."/>
            <person name="Tan Y."/>
            <person name="Valentine D.L."/>
            <person name="O'Malley M.A."/>
        </authorList>
    </citation>
    <scope>NUCLEOTIDE SEQUENCE [LARGE SCALE GENOMIC DNA]</scope>
    <source>
        <strain evidence="1 2">MC-15</strain>
    </source>
</reference>
<comment type="caution">
    <text evidence="1">The sequence shown here is derived from an EMBL/GenBank/DDBJ whole genome shotgun (WGS) entry which is preliminary data.</text>
</comment>
<dbReference type="AlphaFoldDB" id="A0A2A2HWW4"/>
<name>A0A2A2HWW4_9EURY</name>
<proteinExistence type="predicted"/>
<organism evidence="1 2">
    <name type="scientific">Methanosarcina spelaei</name>
    <dbReference type="NCBI Taxonomy" id="1036679"/>
    <lineage>
        <taxon>Archaea</taxon>
        <taxon>Methanobacteriati</taxon>
        <taxon>Methanobacteriota</taxon>
        <taxon>Stenosarchaea group</taxon>
        <taxon>Methanomicrobia</taxon>
        <taxon>Methanosarcinales</taxon>
        <taxon>Methanosarcinaceae</taxon>
        <taxon>Methanosarcina</taxon>
    </lineage>
</organism>
<sequence length="195" mass="22491">MIKKMKQNKEMWDLFTKREEYDPVLLEKYGSFSYYMNSQKNIFESEVPSFLIKNGVNSECPKEKKFVACLTYDIDFVCPGTLSTAARTLKALKKGQFLRTSTLLFSRINKIRSLIWSFRQIMELEGNYGVKSTFYFLTLGSGNEDHTFNVEELEGELCHISDQGFLTSIRHGSLRKSSLIQLSAIDSYLCFFGTI</sequence>
<gene>
    <name evidence="1" type="ORF">ASJ81_03425</name>
</gene>
<dbReference type="EMBL" id="LMVP01000057">
    <property type="protein sequence ID" value="PAV13776.1"/>
    <property type="molecule type" value="Genomic_DNA"/>
</dbReference>
<evidence type="ECO:0000313" key="2">
    <source>
        <dbReference type="Proteomes" id="UP000218164"/>
    </source>
</evidence>
<evidence type="ECO:0000313" key="1">
    <source>
        <dbReference type="EMBL" id="PAV13776.1"/>
    </source>
</evidence>
<dbReference type="Proteomes" id="UP000218164">
    <property type="component" value="Unassembled WGS sequence"/>
</dbReference>